<dbReference type="AlphaFoldDB" id="L0I9K3"/>
<dbReference type="GeneID" id="55574926"/>
<evidence type="ECO:0000313" key="1">
    <source>
        <dbReference type="EMBL" id="AGB15503.1"/>
    </source>
</evidence>
<proteinExistence type="predicted"/>
<keyword evidence="2" id="KW-1185">Reference proteome</keyword>
<dbReference type="OrthoDB" id="206919at2157"/>
<gene>
    <name evidence="1" type="ordered locus">Halru_0879</name>
</gene>
<dbReference type="HOGENOM" id="CLU_3130762_0_0_2"/>
<evidence type="ECO:0000313" key="2">
    <source>
        <dbReference type="Proteomes" id="UP000010846"/>
    </source>
</evidence>
<sequence length="49" mass="5498">MNDSEAETVRQLYACETCGLVYARLEEPQTCRLCETALFVAVYPAPVDQ</sequence>
<reference evidence="1" key="1">
    <citation type="submission" date="2011-09" db="EMBL/GenBank/DDBJ databases">
        <title>Complete sequence of Halovivax ruber XH-70.</title>
        <authorList>
            <consortium name="US DOE Joint Genome Institute"/>
            <person name="Lucas S."/>
            <person name="Han J."/>
            <person name="Lapidus A."/>
            <person name="Cheng J.-F."/>
            <person name="Goodwin L."/>
            <person name="Pitluck S."/>
            <person name="Peters L."/>
            <person name="Mikhailova N."/>
            <person name="Davenport K."/>
            <person name="Detter J.C."/>
            <person name="Han C."/>
            <person name="Tapia R."/>
            <person name="Land M."/>
            <person name="Hauser L."/>
            <person name="Kyrpides N."/>
            <person name="Ivanova N."/>
            <person name="Pagani I."/>
            <person name="Sproer C."/>
            <person name="Anderson I."/>
            <person name="Woyke T."/>
        </authorList>
    </citation>
    <scope>NUCLEOTIDE SEQUENCE</scope>
    <source>
        <strain evidence="1">XH-70</strain>
    </source>
</reference>
<dbReference type="EMBL" id="CP003050">
    <property type="protein sequence ID" value="AGB15503.1"/>
    <property type="molecule type" value="Genomic_DNA"/>
</dbReference>
<evidence type="ECO:0008006" key="3">
    <source>
        <dbReference type="Google" id="ProtNLM"/>
    </source>
</evidence>
<dbReference type="KEGG" id="hru:Halru_0879"/>
<organism evidence="1 2">
    <name type="scientific">Halovivax ruber (strain DSM 18193 / JCM 13892 / XH-70)</name>
    <dbReference type="NCBI Taxonomy" id="797302"/>
    <lineage>
        <taxon>Archaea</taxon>
        <taxon>Methanobacteriati</taxon>
        <taxon>Methanobacteriota</taxon>
        <taxon>Stenosarchaea group</taxon>
        <taxon>Halobacteria</taxon>
        <taxon>Halobacteriales</taxon>
        <taxon>Natrialbaceae</taxon>
        <taxon>Halovivax</taxon>
    </lineage>
</organism>
<dbReference type="SUPFAM" id="SSF57802">
    <property type="entry name" value="Rubredoxin-like"/>
    <property type="match status" value="1"/>
</dbReference>
<protein>
    <recommendedName>
        <fullName evidence="3">Rubrerythrin-like domain-containing protein</fullName>
    </recommendedName>
</protein>
<accession>L0I9K3</accession>
<name>L0I9K3_HALRX</name>
<dbReference type="Proteomes" id="UP000010846">
    <property type="component" value="Chromosome"/>
</dbReference>
<dbReference type="RefSeq" id="WP_015300170.1">
    <property type="nucleotide sequence ID" value="NC_019964.1"/>
</dbReference>